<reference evidence="1 2" key="1">
    <citation type="submission" date="2018-01" db="EMBL/GenBank/DDBJ databases">
        <title>The complete genome sequence of Chromatium okenii LaCa, a purple sulfur bacterium with a turbulent life.</title>
        <authorList>
            <person name="Luedin S.M."/>
            <person name="Liechti N."/>
            <person name="Storelli N."/>
            <person name="Danza F."/>
            <person name="Wittwer M."/>
            <person name="Pothier J.F."/>
            <person name="Tonolla M.A."/>
        </authorList>
    </citation>
    <scope>NUCLEOTIDE SEQUENCE [LARGE SCALE GENOMIC DNA]</scope>
    <source>
        <strain evidence="1 2">LaCa</strain>
    </source>
</reference>
<gene>
    <name evidence="1" type="ORF">CXB77_14415</name>
</gene>
<dbReference type="Proteomes" id="UP000239936">
    <property type="component" value="Unassembled WGS sequence"/>
</dbReference>
<name>A0A2S7XNT6_9GAMM</name>
<evidence type="ECO:0000313" key="1">
    <source>
        <dbReference type="EMBL" id="PQJ95407.1"/>
    </source>
</evidence>
<comment type="caution">
    <text evidence="1">The sequence shown here is derived from an EMBL/GenBank/DDBJ whole genome shotgun (WGS) entry which is preliminary data.</text>
</comment>
<keyword evidence="2" id="KW-1185">Reference proteome</keyword>
<protein>
    <submittedName>
        <fullName evidence="1">Uncharacterized protein</fullName>
    </submittedName>
</protein>
<dbReference type="EMBL" id="PPGH01000037">
    <property type="protein sequence ID" value="PQJ95407.1"/>
    <property type="molecule type" value="Genomic_DNA"/>
</dbReference>
<dbReference type="AlphaFoldDB" id="A0A2S7XNT6"/>
<organism evidence="1 2">
    <name type="scientific">Chromatium okenii</name>
    <dbReference type="NCBI Taxonomy" id="61644"/>
    <lineage>
        <taxon>Bacteria</taxon>
        <taxon>Pseudomonadati</taxon>
        <taxon>Pseudomonadota</taxon>
        <taxon>Gammaproteobacteria</taxon>
        <taxon>Chromatiales</taxon>
        <taxon>Chromatiaceae</taxon>
        <taxon>Chromatium</taxon>
    </lineage>
</organism>
<evidence type="ECO:0000313" key="2">
    <source>
        <dbReference type="Proteomes" id="UP000239936"/>
    </source>
</evidence>
<proteinExistence type="predicted"/>
<accession>A0A2S7XNT6</accession>
<sequence>MSLPAPPIMLSAPAPPSRMSLPVPPSSVSLPAKLDNLSLPAKPLNRSLLATLVSLFSVSLPVVPIIKFSSAASMLKVSVAVEVDSATPSLTLKLKFTLPLGGAVKTKPSAAISVAVIS</sequence>